<dbReference type="InterPro" id="IPR042236">
    <property type="entry name" value="PI3K_accessory_sf"/>
</dbReference>
<dbReference type="Proteomes" id="UP000274131">
    <property type="component" value="Unassembled WGS sequence"/>
</dbReference>
<dbReference type="SMART" id="SM00145">
    <property type="entry name" value="PI3Ka"/>
    <property type="match status" value="1"/>
</dbReference>
<dbReference type="GO" id="GO:0005886">
    <property type="term" value="C:plasma membrane"/>
    <property type="evidence" value="ECO:0007669"/>
    <property type="project" value="TreeGrafter"/>
</dbReference>
<gene>
    <name evidence="11" type="ORF">EVEC_LOCUS4959</name>
</gene>
<proteinExistence type="inferred from homology"/>
<dbReference type="WBParaSite" id="EVEC_0000532801-mRNA-1">
    <property type="protein sequence ID" value="EVEC_0000532801-mRNA-1"/>
    <property type="gene ID" value="EVEC_0000532801"/>
</dbReference>
<dbReference type="InterPro" id="IPR036940">
    <property type="entry name" value="PI3/4_kinase_cat_sf"/>
</dbReference>
<dbReference type="Pfam" id="PF00613">
    <property type="entry name" value="PI3Ka"/>
    <property type="match status" value="1"/>
</dbReference>
<evidence type="ECO:0000256" key="2">
    <source>
        <dbReference type="ARBA" id="ARBA00022741"/>
    </source>
</evidence>
<dbReference type="PROSITE" id="PS00916">
    <property type="entry name" value="PI3_4_KINASE_2"/>
    <property type="match status" value="1"/>
</dbReference>
<dbReference type="AlphaFoldDB" id="A0A0N4V547"/>
<dbReference type="PROSITE" id="PS50290">
    <property type="entry name" value="PI3_4_KINASE_3"/>
    <property type="match status" value="1"/>
</dbReference>
<evidence type="ECO:0000259" key="10">
    <source>
        <dbReference type="PROSITE" id="PS51547"/>
    </source>
</evidence>
<evidence type="ECO:0000259" key="8">
    <source>
        <dbReference type="PROSITE" id="PS51545"/>
    </source>
</evidence>
<evidence type="ECO:0000313" key="11">
    <source>
        <dbReference type="EMBL" id="VDD90208.1"/>
    </source>
</evidence>
<keyword evidence="2" id="KW-0547">Nucleotide-binding</keyword>
<organism evidence="13">
    <name type="scientific">Enterobius vermicularis</name>
    <name type="common">Human pinworm</name>
    <dbReference type="NCBI Taxonomy" id="51028"/>
    <lineage>
        <taxon>Eukaryota</taxon>
        <taxon>Metazoa</taxon>
        <taxon>Ecdysozoa</taxon>
        <taxon>Nematoda</taxon>
        <taxon>Chromadorea</taxon>
        <taxon>Rhabditida</taxon>
        <taxon>Spirurina</taxon>
        <taxon>Oxyuridomorpha</taxon>
        <taxon>Oxyuroidea</taxon>
        <taxon>Oxyuridae</taxon>
        <taxon>Enterobius</taxon>
    </lineage>
</organism>
<dbReference type="GO" id="GO:0005524">
    <property type="term" value="F:ATP binding"/>
    <property type="evidence" value="ECO:0007669"/>
    <property type="project" value="UniProtKB-KW"/>
</dbReference>
<evidence type="ECO:0000256" key="4">
    <source>
        <dbReference type="ARBA" id="ARBA00022840"/>
    </source>
</evidence>
<evidence type="ECO:0000259" key="9">
    <source>
        <dbReference type="PROSITE" id="PS51546"/>
    </source>
</evidence>
<dbReference type="GO" id="GO:0016303">
    <property type="term" value="F:1-phosphatidylinositol-3-kinase activity"/>
    <property type="evidence" value="ECO:0007669"/>
    <property type="project" value="TreeGrafter"/>
</dbReference>
<evidence type="ECO:0000259" key="7">
    <source>
        <dbReference type="PROSITE" id="PS51544"/>
    </source>
</evidence>
<evidence type="ECO:0000256" key="5">
    <source>
        <dbReference type="PROSITE-ProRule" id="PRU00880"/>
    </source>
</evidence>
<evidence type="ECO:0000313" key="12">
    <source>
        <dbReference type="Proteomes" id="UP000274131"/>
    </source>
</evidence>
<dbReference type="InterPro" id="IPR035892">
    <property type="entry name" value="C2_domain_sf"/>
</dbReference>
<dbReference type="Gene3D" id="2.60.40.150">
    <property type="entry name" value="C2 domain"/>
    <property type="match status" value="1"/>
</dbReference>
<evidence type="ECO:0000313" key="13">
    <source>
        <dbReference type="WBParaSite" id="EVEC_0000532801-mRNA-1"/>
    </source>
</evidence>
<name>A0A0N4V547_ENTVE</name>
<dbReference type="InterPro" id="IPR029071">
    <property type="entry name" value="Ubiquitin-like_domsf"/>
</dbReference>
<dbReference type="Gene3D" id="3.10.20.770">
    <property type="match status" value="1"/>
</dbReference>
<dbReference type="SUPFAM" id="SSF49562">
    <property type="entry name" value="C2 domain (Calcium/lipid-binding domain, CaLB)"/>
    <property type="match status" value="1"/>
</dbReference>
<dbReference type="InterPro" id="IPR015433">
    <property type="entry name" value="PI3/4_kinase"/>
</dbReference>
<dbReference type="GO" id="GO:0035005">
    <property type="term" value="F:1-phosphatidylinositol-4-phosphate 3-kinase activity"/>
    <property type="evidence" value="ECO:0007669"/>
    <property type="project" value="TreeGrafter"/>
</dbReference>
<keyword evidence="12" id="KW-1185">Reference proteome</keyword>
<dbReference type="PROSITE" id="PS51545">
    <property type="entry name" value="PIK_HELICAL"/>
    <property type="match status" value="1"/>
</dbReference>
<dbReference type="PANTHER" id="PTHR10048">
    <property type="entry name" value="PHOSPHATIDYLINOSITOL KINASE"/>
    <property type="match status" value="1"/>
</dbReference>
<dbReference type="InterPro" id="IPR000341">
    <property type="entry name" value="PI3K_Ras-bd_dom"/>
</dbReference>
<dbReference type="OrthoDB" id="5848333at2759"/>
<dbReference type="PROSITE" id="PS51546">
    <property type="entry name" value="PI3K_RBD"/>
    <property type="match status" value="1"/>
</dbReference>
<dbReference type="Pfam" id="PF00454">
    <property type="entry name" value="PI3_PI4_kinase"/>
    <property type="match status" value="1"/>
</dbReference>
<dbReference type="EMBL" id="UXUI01008012">
    <property type="protein sequence ID" value="VDD90208.1"/>
    <property type="molecule type" value="Genomic_DNA"/>
</dbReference>
<dbReference type="PROSITE" id="PS51544">
    <property type="entry name" value="PI3K_ABD"/>
    <property type="match status" value="1"/>
</dbReference>
<dbReference type="Gene3D" id="3.30.1010.10">
    <property type="entry name" value="Phosphatidylinositol 3-kinase Catalytic Subunit, Chain A, domain 4"/>
    <property type="match status" value="1"/>
</dbReference>
<dbReference type="SUPFAM" id="SSF48371">
    <property type="entry name" value="ARM repeat"/>
    <property type="match status" value="1"/>
</dbReference>
<feature type="domain" description="PI3K/PI4K catalytic" evidence="6">
    <location>
        <begin position="775"/>
        <end position="1039"/>
    </location>
</feature>
<feature type="domain" description="PIK helical" evidence="8">
    <location>
        <begin position="515"/>
        <end position="708"/>
    </location>
</feature>
<keyword evidence="4" id="KW-0067">ATP-binding</keyword>
<sequence length="1039" mass="121177">MGPDKNATSNLEGDDSNEWTLFDFGIKELRDYTEIDVLGPNGVYVKLSCRPNTTLRMLKDDALFELKKLPLSSLLLPSDDYICLTVGKSGEIKELLDESKTIPFLKLFVPLIVLRKLEGCREEKVLFYKVGNLIGHPIPEIEKHLNYEDMVFRLELFRVTQRSLAIRRVTGCDHYAFVEESLREDDEDVPLKLKSKIRGSNLHVEVWYRSREDEISGRDDNCVCATIRKVLLIKPHDIIQQALNIFRERKHIQITEASSDFLLQIVGSERFLSKDMLLTTYQHVREAFENYRCPKFLMRRRDLVIKELPQPPPLITPSWVESYEERIADEMAKKKKCVSSWDCSDTLKFQLHNVSSTEIDSYESIYVRAAIFVGLSLICVTESPHASSLCSFWSKCYINFKLKICDIAQAAQLCLAVVGVKGRLKEEHVGIGWANTRLFNWRNELIQGRYSLDMRAYPKNFHDFLYPQGSADIENDKSLGSIQLEFFDFEKVIQFPSNEEIDTYLRVMNDRKVEVPLEASTFELDSHELREVAKIELMEDQRLSNQQLELLWITREYIALHKPNLLPYLAESPIIWSSRELTARFYDVLKRWETINPAISFELLDLKFPDYRLREFAVKHLDENLPGERIRAFINPLIQGLKSEPFGKSALAEMLLRRALCNIRVAYVFFWMLRSELGQMDLKYKDGSFSLPNLYKRFALLIEAFCWGMGAHLDIMMKQVSVMSWFGEVTLYIKRHHKDKESATKYFRMVLKENADKIQNFPSPLEPTNILGKLDVTSCRVLGSAKQPLFLCWYNAEPLSHILDDNKHQIIFKNGDDLRQDMLTLHTMLIMDALWKKNDMELSMNLYPVLPMGRSVGAITVVQNSQTLFQIQCERSEKGMNLNMEVELLDEWIRERANDSNRYLEYVDRFAASCAGYCVATFVLGIKDRHQDNIMLTDDGRNLCKRSALIYCRFKRMCLDAYLVLYDRRRLFVSIFTMLLRMGLPELRTEEDLRALKSALCYGTKREDAINFFEQTFEDAINRSWTTRTNWFFHSVKHM</sequence>
<evidence type="ECO:0000256" key="3">
    <source>
        <dbReference type="ARBA" id="ARBA00022777"/>
    </source>
</evidence>
<dbReference type="PROSITE" id="PS51547">
    <property type="entry name" value="C2_PI3K"/>
    <property type="match status" value="1"/>
</dbReference>
<comment type="similarity">
    <text evidence="5">Belongs to the PI3/PI4-kinase family.</text>
</comment>
<dbReference type="Pfam" id="PF00792">
    <property type="entry name" value="PI3K_C2"/>
    <property type="match status" value="1"/>
</dbReference>
<dbReference type="InterPro" id="IPR002420">
    <property type="entry name" value="PI3K-type_C2_dom"/>
</dbReference>
<protein>
    <submittedName>
        <fullName evidence="13">Phosphatidylinositol-4,5-bisphosphate 3-kinase</fullName>
    </submittedName>
</protein>
<evidence type="ECO:0000256" key="1">
    <source>
        <dbReference type="ARBA" id="ARBA00022679"/>
    </source>
</evidence>
<dbReference type="InterPro" id="IPR018936">
    <property type="entry name" value="PI3/4_kinase_CS"/>
</dbReference>
<feature type="domain" description="PI3K-RBD" evidence="9">
    <location>
        <begin position="199"/>
        <end position="300"/>
    </location>
</feature>
<dbReference type="GO" id="GO:0016477">
    <property type="term" value="P:cell migration"/>
    <property type="evidence" value="ECO:0007669"/>
    <property type="project" value="TreeGrafter"/>
</dbReference>
<dbReference type="GO" id="GO:0005737">
    <property type="term" value="C:cytoplasm"/>
    <property type="evidence" value="ECO:0007669"/>
    <property type="project" value="TreeGrafter"/>
</dbReference>
<dbReference type="GO" id="GO:0005942">
    <property type="term" value="C:phosphatidylinositol 3-kinase complex"/>
    <property type="evidence" value="ECO:0007669"/>
    <property type="project" value="TreeGrafter"/>
</dbReference>
<dbReference type="InterPro" id="IPR016024">
    <property type="entry name" value="ARM-type_fold"/>
</dbReference>
<dbReference type="InterPro" id="IPR000403">
    <property type="entry name" value="PI3/4_kinase_cat_dom"/>
</dbReference>
<dbReference type="InterPro" id="IPR011009">
    <property type="entry name" value="Kinase-like_dom_sf"/>
</dbReference>
<dbReference type="SUPFAM" id="SSF56112">
    <property type="entry name" value="Protein kinase-like (PK-like)"/>
    <property type="match status" value="1"/>
</dbReference>
<dbReference type="SUPFAM" id="SSF54236">
    <property type="entry name" value="Ubiquitin-like"/>
    <property type="match status" value="1"/>
</dbReference>
<dbReference type="Gene3D" id="1.10.1070.11">
    <property type="entry name" value="Phosphatidylinositol 3-/4-kinase, catalytic domain"/>
    <property type="match status" value="2"/>
</dbReference>
<reference evidence="11 12" key="2">
    <citation type="submission" date="2018-10" db="EMBL/GenBank/DDBJ databases">
        <authorList>
            <consortium name="Pathogen Informatics"/>
        </authorList>
    </citation>
    <scope>NUCLEOTIDE SEQUENCE [LARGE SCALE GENOMIC DNA]</scope>
</reference>
<dbReference type="SMART" id="SM00144">
    <property type="entry name" value="PI3K_rbd"/>
    <property type="match status" value="1"/>
</dbReference>
<dbReference type="InterPro" id="IPR001263">
    <property type="entry name" value="PI3K_accessory_dom"/>
</dbReference>
<feature type="domain" description="C2 PI3K-type" evidence="10">
    <location>
        <begin position="343"/>
        <end position="496"/>
    </location>
</feature>
<dbReference type="InterPro" id="IPR003113">
    <property type="entry name" value="PI3K_ABD"/>
</dbReference>
<reference evidence="13" key="1">
    <citation type="submission" date="2016-04" db="UniProtKB">
        <authorList>
            <consortium name="WormBaseParasite"/>
        </authorList>
    </citation>
    <scope>IDENTIFICATION</scope>
</reference>
<dbReference type="SMART" id="SM00146">
    <property type="entry name" value="PI3Kc"/>
    <property type="match status" value="1"/>
</dbReference>
<feature type="domain" description="PI3K-ABD" evidence="7">
    <location>
        <begin position="29"/>
        <end position="118"/>
    </location>
</feature>
<dbReference type="Pfam" id="PF00794">
    <property type="entry name" value="PI3K_rbd"/>
    <property type="match status" value="1"/>
</dbReference>
<dbReference type="GO" id="GO:0048015">
    <property type="term" value="P:phosphatidylinositol-mediated signaling"/>
    <property type="evidence" value="ECO:0007669"/>
    <property type="project" value="TreeGrafter"/>
</dbReference>
<dbReference type="SMART" id="SM00143">
    <property type="entry name" value="PI3K_p85B"/>
    <property type="match status" value="1"/>
</dbReference>
<accession>A0A0N4V547</accession>
<dbReference type="GO" id="GO:0043491">
    <property type="term" value="P:phosphatidylinositol 3-kinase/protein kinase B signal transduction"/>
    <property type="evidence" value="ECO:0007669"/>
    <property type="project" value="TreeGrafter"/>
</dbReference>
<keyword evidence="3" id="KW-0418">Kinase</keyword>
<dbReference type="Gene3D" id="1.25.40.70">
    <property type="entry name" value="Phosphatidylinositol 3-kinase, accessory domain (PIK)"/>
    <property type="match status" value="1"/>
</dbReference>
<evidence type="ECO:0000259" key="6">
    <source>
        <dbReference type="PROSITE" id="PS50290"/>
    </source>
</evidence>
<dbReference type="PANTHER" id="PTHR10048:SF111">
    <property type="entry name" value="PHOSPHATIDYLINOSITOL 3-KINASE AGE-1"/>
    <property type="match status" value="1"/>
</dbReference>
<dbReference type="Pfam" id="PF02192">
    <property type="entry name" value="PI3K_p85B"/>
    <property type="match status" value="1"/>
</dbReference>
<keyword evidence="1" id="KW-0808">Transferase</keyword>
<dbReference type="STRING" id="51028.A0A0N4V547"/>